<organism evidence="4 5">
    <name type="scientific">Hahella chejuensis (strain KCTC 2396)</name>
    <dbReference type="NCBI Taxonomy" id="349521"/>
    <lineage>
        <taxon>Bacteria</taxon>
        <taxon>Pseudomonadati</taxon>
        <taxon>Pseudomonadota</taxon>
        <taxon>Gammaproteobacteria</taxon>
        <taxon>Oceanospirillales</taxon>
        <taxon>Hahellaceae</taxon>
        <taxon>Hahella</taxon>
    </lineage>
</organism>
<dbReference type="GO" id="GO:0009432">
    <property type="term" value="P:SOS response"/>
    <property type="evidence" value="ECO:0007669"/>
    <property type="project" value="TreeGrafter"/>
</dbReference>
<dbReference type="Gene3D" id="3.30.1490.20">
    <property type="entry name" value="ATP-grasp fold, A domain"/>
    <property type="match status" value="1"/>
</dbReference>
<dbReference type="Gene3D" id="3.40.50.20">
    <property type="match status" value="1"/>
</dbReference>
<dbReference type="GO" id="GO:0005524">
    <property type="term" value="F:ATP binding"/>
    <property type="evidence" value="ECO:0007669"/>
    <property type="project" value="UniProtKB-UniRule"/>
</dbReference>
<accession>Q2SIL4</accession>
<feature type="domain" description="ATP-grasp" evidence="3">
    <location>
        <begin position="121"/>
        <end position="312"/>
    </location>
</feature>
<dbReference type="Proteomes" id="UP000000238">
    <property type="component" value="Chromosome"/>
</dbReference>
<evidence type="ECO:0000259" key="3">
    <source>
        <dbReference type="PROSITE" id="PS50975"/>
    </source>
</evidence>
<dbReference type="OrthoDB" id="5372487at2"/>
<dbReference type="PROSITE" id="PS50975">
    <property type="entry name" value="ATP_GRASP"/>
    <property type="match status" value="1"/>
</dbReference>
<evidence type="ECO:0000256" key="2">
    <source>
        <dbReference type="PROSITE-ProRule" id="PRU00409"/>
    </source>
</evidence>
<dbReference type="GO" id="GO:0005737">
    <property type="term" value="C:cytoplasm"/>
    <property type="evidence" value="ECO:0007669"/>
    <property type="project" value="TreeGrafter"/>
</dbReference>
<evidence type="ECO:0000313" key="5">
    <source>
        <dbReference type="Proteomes" id="UP000000238"/>
    </source>
</evidence>
<dbReference type="KEGG" id="hch:HCH_02725"/>
<evidence type="ECO:0000313" key="4">
    <source>
        <dbReference type="EMBL" id="ABC29510.1"/>
    </source>
</evidence>
<keyword evidence="2" id="KW-0547">Nucleotide-binding</keyword>
<evidence type="ECO:0000256" key="1">
    <source>
        <dbReference type="ARBA" id="ARBA00023211"/>
    </source>
</evidence>
<keyword evidence="5" id="KW-1185">Reference proteome</keyword>
<dbReference type="GO" id="GO:0046872">
    <property type="term" value="F:metal ion binding"/>
    <property type="evidence" value="ECO:0007669"/>
    <property type="project" value="InterPro"/>
</dbReference>
<name>Q2SIL4_HAHCH</name>
<keyword evidence="1" id="KW-0464">Manganese</keyword>
<dbReference type="InterPro" id="IPR011761">
    <property type="entry name" value="ATP-grasp"/>
</dbReference>
<dbReference type="SUPFAM" id="SSF56059">
    <property type="entry name" value="Glutathione synthetase ATP-binding domain-like"/>
    <property type="match status" value="1"/>
</dbReference>
<gene>
    <name evidence="4" type="ordered locus">HCH_02725</name>
</gene>
<dbReference type="eggNOG" id="COG3919">
    <property type="taxonomic scope" value="Bacteria"/>
</dbReference>
<dbReference type="Pfam" id="PF15632">
    <property type="entry name" value="ATPgrasp_Ter"/>
    <property type="match status" value="1"/>
</dbReference>
<dbReference type="PANTHER" id="PTHR21621">
    <property type="entry name" value="RIBOSOMAL PROTEIN S6 MODIFICATION PROTEIN"/>
    <property type="match status" value="1"/>
</dbReference>
<dbReference type="GO" id="GO:0018169">
    <property type="term" value="F:ribosomal S6-glutamic acid ligase activity"/>
    <property type="evidence" value="ECO:0007669"/>
    <property type="project" value="TreeGrafter"/>
</dbReference>
<dbReference type="Gene3D" id="3.30.470.20">
    <property type="entry name" value="ATP-grasp fold, B domain"/>
    <property type="match status" value="1"/>
</dbReference>
<dbReference type="InterPro" id="IPR013815">
    <property type="entry name" value="ATP_grasp_subdomain_1"/>
</dbReference>
<dbReference type="EMBL" id="CP000155">
    <property type="protein sequence ID" value="ABC29510.1"/>
    <property type="molecule type" value="Genomic_DNA"/>
</dbReference>
<dbReference type="AlphaFoldDB" id="Q2SIL4"/>
<dbReference type="HOGENOM" id="CLU_034084_2_0_6"/>
<protein>
    <submittedName>
        <fullName evidence="4">Predicted ATP-grasp enzyme</fullName>
    </submittedName>
</protein>
<keyword evidence="2" id="KW-0067">ATP-binding</keyword>
<dbReference type="STRING" id="349521.HCH_02725"/>
<dbReference type="PANTHER" id="PTHR21621:SF0">
    <property type="entry name" value="BETA-CITRYLGLUTAMATE SYNTHASE B-RELATED"/>
    <property type="match status" value="1"/>
</dbReference>
<sequence>MTNIRALVLDANQRSALAATRSLGAQGIWVMTADESLETLAGASRFSLDKGVYASPYTKPSNFFDDILKIVSEKQINFLLPVTEASTYVILENRDKLPKGLILPFSKAESIEHLANKNRLFQLAQSLGLPTPHTQYIESIEQAQKALSDITEYPIVLKPFKSRILTDREIISTTVIIAHSRAEAEEALKRRYFRDYPFMIQSYIKGEGQGLFALYSQGSPVCHFSHRRLREKPPSGGVSVLCESKEVDTRMKQISDTLLHHANWNGVAMVEFKVADDGTPYLMEINPRFWGSLQLAIDSGVDFPYLLLTSFVNGETTPVNSFVVGQKMRWLLGDLDRLYLVLKSPAHQYSAGRKLVELLRFFLPNGKTKHEVNRLSDFKPFIFELKKYLRDLRS</sequence>
<proteinExistence type="predicted"/>
<reference evidence="4 5" key="1">
    <citation type="journal article" date="2005" name="Nucleic Acids Res.">
        <title>Genomic blueprint of Hahella chejuensis, a marine microbe producing an algicidal agent.</title>
        <authorList>
            <person name="Jeong H."/>
            <person name="Yim J.H."/>
            <person name="Lee C."/>
            <person name="Choi S.-H."/>
            <person name="Park Y.K."/>
            <person name="Yoon S.H."/>
            <person name="Hur C.-G."/>
            <person name="Kang H.-Y."/>
            <person name="Kim D."/>
            <person name="Lee H.H."/>
            <person name="Park K.H."/>
            <person name="Park S.-H."/>
            <person name="Park H.-S."/>
            <person name="Lee H.K."/>
            <person name="Oh T.K."/>
            <person name="Kim J.F."/>
        </authorList>
    </citation>
    <scope>NUCLEOTIDE SEQUENCE [LARGE SCALE GENOMIC DNA]</scope>
    <source>
        <strain evidence="4 5">KCTC 2396</strain>
    </source>
</reference>